<feature type="compositionally biased region" description="Acidic residues" evidence="1">
    <location>
        <begin position="44"/>
        <end position="53"/>
    </location>
</feature>
<feature type="region of interest" description="Disordered" evidence="1">
    <location>
        <begin position="1"/>
        <end position="129"/>
    </location>
</feature>
<evidence type="ECO:0000313" key="2">
    <source>
        <dbReference type="EMBL" id="BAD87810.1"/>
    </source>
</evidence>
<protein>
    <submittedName>
        <fullName evidence="2">Uncharacterized protein</fullName>
    </submittedName>
</protein>
<dbReference type="Proteomes" id="UP000817658">
    <property type="component" value="Chromosome 1"/>
</dbReference>
<reference evidence="2" key="1">
    <citation type="journal article" date="2002" name="Nature">
        <title>The genome sequence and structure of rice chromosome 1.</title>
        <authorList>
            <person name="Sasaki T."/>
            <person name="Matsumoto T."/>
            <person name="Yamamoto K."/>
            <person name="Sakata K."/>
            <person name="Baba T."/>
            <person name="Katayose Y."/>
            <person name="Wu J."/>
            <person name="Niimura Y."/>
            <person name="Cheng Z."/>
            <person name="Nagamura Y."/>
            <person name="Antonio B.A."/>
            <person name="Kanamori H."/>
            <person name="Hosokawa S."/>
            <person name="Masukawa M."/>
            <person name="Arikawa K."/>
            <person name="Chiden Y."/>
            <person name="Hayashi M."/>
            <person name="Okamoto M."/>
            <person name="Ando T."/>
            <person name="Aoki H."/>
            <person name="Arita K."/>
            <person name="Hamada M."/>
            <person name="Harada C."/>
            <person name="Hijishita S."/>
            <person name="Honda M."/>
            <person name="Ichikawa Y."/>
            <person name="Idonuma A."/>
            <person name="Iijima M."/>
            <person name="Ikeda M."/>
            <person name="Ikeno M."/>
            <person name="Itoh S."/>
            <person name="Itoh T."/>
            <person name="Itoh Y."/>
            <person name="Itoh Y."/>
            <person name="Iwabuchi A."/>
            <person name="Kamiya K."/>
            <person name="Karasawa W."/>
            <person name="Katagiri S."/>
            <person name="Kikuta A."/>
            <person name="Kobayashi N."/>
            <person name="Kono I."/>
            <person name="Machita K."/>
            <person name="Maehara T."/>
            <person name="Mizuno H."/>
            <person name="Mizubayashi T."/>
            <person name="Mukai Y."/>
            <person name="Nagasaki H."/>
            <person name="Nakashima M."/>
            <person name="Nakama Y."/>
            <person name="Nakamichi Y."/>
            <person name="Nakamura M."/>
            <person name="Namiki N."/>
            <person name="Negishi M."/>
            <person name="Ohta I."/>
            <person name="Ono N."/>
            <person name="Saji S."/>
            <person name="Sakai K."/>
            <person name="Shibata M."/>
            <person name="Shimokawa T."/>
            <person name="Shomura A."/>
            <person name="Song J."/>
            <person name="Takazaki Y."/>
            <person name="Terasawa K."/>
            <person name="Tsuji K."/>
            <person name="Waki K."/>
            <person name="Yamagata H."/>
            <person name="Yamane H."/>
            <person name="Yoshiki S."/>
            <person name="Yoshihara R."/>
            <person name="Yukawa K."/>
            <person name="Zhong H."/>
            <person name="Iwama H."/>
            <person name="Endo T."/>
            <person name="Ito H."/>
            <person name="Hahn J.H."/>
            <person name="Kim H.I."/>
            <person name="Eun M.Y."/>
            <person name="Yano M."/>
            <person name="Jiang J."/>
            <person name="Gojobori T."/>
        </authorList>
    </citation>
    <scope>NUCLEOTIDE SEQUENCE [LARGE SCALE GENOMIC DNA]</scope>
</reference>
<evidence type="ECO:0000256" key="1">
    <source>
        <dbReference type="SAM" id="MobiDB-lite"/>
    </source>
</evidence>
<organism evidence="2">
    <name type="scientific">Oryza sativa subsp. japonica</name>
    <name type="common">Rice</name>
    <dbReference type="NCBI Taxonomy" id="39947"/>
    <lineage>
        <taxon>Eukaryota</taxon>
        <taxon>Viridiplantae</taxon>
        <taxon>Streptophyta</taxon>
        <taxon>Embryophyta</taxon>
        <taxon>Tracheophyta</taxon>
        <taxon>Spermatophyta</taxon>
        <taxon>Magnoliopsida</taxon>
        <taxon>Liliopsida</taxon>
        <taxon>Poales</taxon>
        <taxon>Poaceae</taxon>
        <taxon>BOP clade</taxon>
        <taxon>Oryzoideae</taxon>
        <taxon>Oryzeae</taxon>
        <taxon>Oryzinae</taxon>
        <taxon>Oryza</taxon>
        <taxon>Oryza sativa</taxon>
    </lineage>
</organism>
<proteinExistence type="predicted"/>
<dbReference type="EMBL" id="AP003560">
    <property type="protein sequence ID" value="BAD87810.1"/>
    <property type="molecule type" value="Genomic_DNA"/>
</dbReference>
<feature type="compositionally biased region" description="Low complexity" evidence="1">
    <location>
        <begin position="12"/>
        <end position="24"/>
    </location>
</feature>
<dbReference type="AlphaFoldDB" id="Q5JL46"/>
<name>Q5JL46_ORYSJ</name>
<accession>Q5JL46</accession>
<sequence length="129" mass="13295">MEGERGEETDASSSSCSMPPSSSPMGGGRLGAVLAVEARRLDEESNGEGEELEVEAKGTAAVERGEGNNGFGVGKLRREGRSSEPPPSPPKAGSVSSLLGPPLRSAPRGRRGHEAPVDGDLHEDDCEGE</sequence>
<gene>
    <name evidence="2" type="primary">B1060H01.38</name>
</gene>